<comment type="caution">
    <text evidence="3">The sequence shown here is derived from an EMBL/GenBank/DDBJ whole genome shotgun (WGS) entry which is preliminary data.</text>
</comment>
<dbReference type="Proteomes" id="UP000547674">
    <property type="component" value="Unassembled WGS sequence"/>
</dbReference>
<organism evidence="3 4">
    <name type="scientific">Eiseniibacteriota bacterium</name>
    <dbReference type="NCBI Taxonomy" id="2212470"/>
    <lineage>
        <taxon>Bacteria</taxon>
        <taxon>Candidatus Eiseniibacteriota</taxon>
    </lineage>
</organism>
<evidence type="ECO:0000313" key="3">
    <source>
        <dbReference type="EMBL" id="NNF07308.1"/>
    </source>
</evidence>
<keyword evidence="2" id="KW-0732">Signal</keyword>
<gene>
    <name evidence="3" type="ORF">HKN21_11155</name>
</gene>
<feature type="signal peptide" evidence="2">
    <location>
        <begin position="1"/>
        <end position="17"/>
    </location>
</feature>
<protein>
    <submittedName>
        <fullName evidence="3">TAXI family TRAP transporter solute-binding subunit</fullName>
    </submittedName>
</protein>
<feature type="region of interest" description="Disordered" evidence="1">
    <location>
        <begin position="320"/>
        <end position="343"/>
    </location>
</feature>
<dbReference type="NCBIfam" id="TIGR02122">
    <property type="entry name" value="TRAP_TAXI"/>
    <property type="match status" value="1"/>
</dbReference>
<dbReference type="InterPro" id="IPR011852">
    <property type="entry name" value="TRAP_TAXI"/>
</dbReference>
<dbReference type="Pfam" id="PF16868">
    <property type="entry name" value="NMT1_3"/>
    <property type="match status" value="1"/>
</dbReference>
<evidence type="ECO:0000256" key="2">
    <source>
        <dbReference type="SAM" id="SignalP"/>
    </source>
</evidence>
<dbReference type="PANTHER" id="PTHR42941:SF1">
    <property type="entry name" value="SLL1037 PROTEIN"/>
    <property type="match status" value="1"/>
</dbReference>
<feature type="chain" id="PRO_5031184719" evidence="2">
    <location>
        <begin position="18"/>
        <end position="343"/>
    </location>
</feature>
<dbReference type="AlphaFoldDB" id="A0A7Y2E8S2"/>
<evidence type="ECO:0000313" key="4">
    <source>
        <dbReference type="Proteomes" id="UP000547674"/>
    </source>
</evidence>
<evidence type="ECO:0000256" key="1">
    <source>
        <dbReference type="SAM" id="MobiDB-lite"/>
    </source>
</evidence>
<dbReference type="Gene3D" id="3.40.190.10">
    <property type="entry name" value="Periplasmic binding protein-like II"/>
    <property type="match status" value="2"/>
</dbReference>
<reference evidence="3 4" key="1">
    <citation type="submission" date="2020-03" db="EMBL/GenBank/DDBJ databases">
        <title>Metabolic flexibility allows generalist bacteria to become dominant in a frequently disturbed ecosystem.</title>
        <authorList>
            <person name="Chen Y.-J."/>
            <person name="Leung P.M."/>
            <person name="Bay S.K."/>
            <person name="Hugenholtz P."/>
            <person name="Kessler A.J."/>
            <person name="Shelley G."/>
            <person name="Waite D.W."/>
            <person name="Cook P.L."/>
            <person name="Greening C."/>
        </authorList>
    </citation>
    <scope>NUCLEOTIDE SEQUENCE [LARGE SCALE GENOMIC DNA]</scope>
    <source>
        <strain evidence="3">SS_bin_28</strain>
    </source>
</reference>
<dbReference type="PANTHER" id="PTHR42941">
    <property type="entry name" value="SLL1037 PROTEIN"/>
    <property type="match status" value="1"/>
</dbReference>
<proteinExistence type="predicted"/>
<accession>A0A7Y2E8S2</accession>
<dbReference type="SUPFAM" id="SSF53850">
    <property type="entry name" value="Periplasmic binding protein-like II"/>
    <property type="match status" value="1"/>
</dbReference>
<dbReference type="EMBL" id="JABDJR010000448">
    <property type="protein sequence ID" value="NNF07308.1"/>
    <property type="molecule type" value="Genomic_DNA"/>
</dbReference>
<name>A0A7Y2E8S2_UNCEI</name>
<sequence>MFLSLSLALILCLPAQADSVSSEQSPPTPSETKIQLRLATGSHGGTFLPVGHDIANWLNANQTTFEVVVDTTAGSVDNLSRLIQGEADLAIVGSSPFRKVLEDQGRLALARGAQGLLVMGSLYDDAEQFVVKTSMVRANSMLDLNGLLMYPGPRNSGGEVDTRTVMQTLGVEPRYVYPVERTKGYLEAAEALARGDYDACTFSGGVPIIAVEKLFADHPGEFCILPFTRHQLSKVKHASLDFEPVTIPANSYPGLKNDLRSVGGPNLLITRGDLDPELLRLIDATIRAGIQDEREGLREKESHPVLQILTESHWDIVPEGVPALELGPRGGTEQPASRGRQAP</sequence>